<evidence type="ECO:0000256" key="1">
    <source>
        <dbReference type="SAM" id="Phobius"/>
    </source>
</evidence>
<accession>A0AAJ6BFB1</accession>
<dbReference type="AlphaFoldDB" id="A0AAJ6BFB1"/>
<organism evidence="2 3">
    <name type="scientific">Candidatus Pseudobacter hemicellulosilyticus</name>
    <dbReference type="NCBI Taxonomy" id="3121375"/>
    <lineage>
        <taxon>Bacteria</taxon>
        <taxon>Pseudomonadati</taxon>
        <taxon>Bacteroidota</taxon>
        <taxon>Chitinophagia</taxon>
        <taxon>Chitinophagales</taxon>
        <taxon>Chitinophagaceae</taxon>
        <taxon>Pseudobacter</taxon>
    </lineage>
</organism>
<dbReference type="PANTHER" id="PTHR38477">
    <property type="entry name" value="HYPOTHETICAL EXPORTED PROTEIN"/>
    <property type="match status" value="1"/>
</dbReference>
<dbReference type="PANTHER" id="PTHR38477:SF1">
    <property type="entry name" value="MUREIN L,D-TRANSPEPTIDASE CATALYTIC DOMAIN FAMILY PROTEIN"/>
    <property type="match status" value="1"/>
</dbReference>
<reference evidence="2" key="1">
    <citation type="submission" date="2023-03" db="EMBL/GenBank/DDBJ databases">
        <title>Andean soil-derived lignocellulolytic bacterial consortium as a source of novel taxa and putative plastic-active enzymes.</title>
        <authorList>
            <person name="Diaz-Garcia L."/>
            <person name="Chuvochina M."/>
            <person name="Feuerriegel G."/>
            <person name="Bunk B."/>
            <person name="Sproer C."/>
            <person name="Streit W.R."/>
            <person name="Rodriguez L.M."/>
            <person name="Overmann J."/>
            <person name="Jimenez D.J."/>
        </authorList>
    </citation>
    <scope>NUCLEOTIDE SEQUENCE</scope>
    <source>
        <strain evidence="2">MAG 7</strain>
    </source>
</reference>
<dbReference type="Pfam" id="PF13645">
    <property type="entry name" value="YkuD_2"/>
    <property type="match status" value="1"/>
</dbReference>
<protein>
    <submittedName>
        <fullName evidence="2">Murein L,D-transpeptidase catalytic domain family protein</fullName>
    </submittedName>
</protein>
<keyword evidence="1" id="KW-1133">Transmembrane helix</keyword>
<keyword evidence="1" id="KW-0812">Transmembrane</keyword>
<dbReference type="InterPro" id="IPR032676">
    <property type="entry name" value="YkuD_2"/>
</dbReference>
<sequence length="265" mass="29269">MQKPIKLRLGKSLRFGLLVVIVCFQWSFSTSFSVSPLYLPVPGAVANDAPPDADPDPVHTGNFHKMAWSLAKMAVYDSLGLEDLGLSRSVFQMALRGMEKLQHTGLVKTSILSIVDFSKPSSQKRLFIIDLESYQLLFNTLVAHGMASGKEMASIFSNKSGSHKSSLGFYVTGQTYQGSNGYSLKLSGVEKGINDYAMRRAIVMHGADYVSESWVDMQGYIGRSQGCPAVPPELSRPIIDEIKDGSCLFIYHPNSSYRTRSRLIR</sequence>
<gene>
    <name evidence="2" type="ORF">P0Y53_23405</name>
</gene>
<dbReference type="EMBL" id="CP119311">
    <property type="protein sequence ID" value="WEK35450.1"/>
    <property type="molecule type" value="Genomic_DNA"/>
</dbReference>
<proteinExistence type="predicted"/>
<evidence type="ECO:0000313" key="2">
    <source>
        <dbReference type="EMBL" id="WEK35450.1"/>
    </source>
</evidence>
<name>A0AAJ6BFB1_9BACT</name>
<feature type="transmembrane region" description="Helical" evidence="1">
    <location>
        <begin position="12"/>
        <end position="28"/>
    </location>
</feature>
<keyword evidence="1" id="KW-0472">Membrane</keyword>
<evidence type="ECO:0000313" key="3">
    <source>
        <dbReference type="Proteomes" id="UP001220610"/>
    </source>
</evidence>
<dbReference type="Proteomes" id="UP001220610">
    <property type="component" value="Chromosome"/>
</dbReference>